<dbReference type="Proteomes" id="UP001360953">
    <property type="component" value="Unassembled WGS sequence"/>
</dbReference>
<feature type="region of interest" description="Disordered" evidence="1">
    <location>
        <begin position="153"/>
        <end position="211"/>
    </location>
</feature>
<reference evidence="2 3" key="1">
    <citation type="submission" date="2024-04" db="EMBL/GenBank/DDBJ databases">
        <title>Phyllosticta paracitricarpa is synonymous to the EU quarantine fungus P. citricarpa based on phylogenomic analyses.</title>
        <authorList>
            <consortium name="Lawrence Berkeley National Laboratory"/>
            <person name="Van ingen-buijs V.A."/>
            <person name="Van westerhoven A.C."/>
            <person name="Haridas S."/>
            <person name="Skiadas P."/>
            <person name="Martin F."/>
            <person name="Groenewald J.Z."/>
            <person name="Crous P.W."/>
            <person name="Seidl M.F."/>
        </authorList>
    </citation>
    <scope>NUCLEOTIDE SEQUENCE [LARGE SCALE GENOMIC DNA]</scope>
    <source>
        <strain evidence="2 3">CPC 17464</strain>
    </source>
</reference>
<dbReference type="EMBL" id="JBBPEH010000011">
    <property type="protein sequence ID" value="KAK7532006.1"/>
    <property type="molecule type" value="Genomic_DNA"/>
</dbReference>
<sequence length="285" mass="30979">MGRVESGRWQTERGAAEQYQCRKGLPDFWRFLVDDQHLTSHILPSGTEASESAGLSAPRPIALIQYDNAGLSVLGCSRTERAKAPSALLASLHLMLLSILSNNYQIVVRWSRSQCLMEGECFERGGKGVLFAGHSDGLTLLRLVLLTDTHALSGRRRGRKSGRMERRMMGQQRRKIDRQTNSAEWKSPPRLTASPNHHTPSHPTAHPPPREPRQAIEKIFVLHLSIHQSNPTNARSQAAKQLHDVQSSSAASASTSPVSGGGQAANATFEVASAAVSRADSAAVA</sequence>
<name>A0ABR1LC23_9PEZI</name>
<feature type="compositionally biased region" description="Low complexity" evidence="1">
    <location>
        <begin position="192"/>
        <end position="204"/>
    </location>
</feature>
<feature type="compositionally biased region" description="Polar residues" evidence="1">
    <location>
        <begin position="230"/>
        <end position="239"/>
    </location>
</feature>
<protein>
    <submittedName>
        <fullName evidence="2">Uncharacterized protein</fullName>
    </submittedName>
</protein>
<gene>
    <name evidence="2" type="ORF">J3D65DRAFT_661288</name>
</gene>
<comment type="caution">
    <text evidence="2">The sequence shown here is derived from an EMBL/GenBank/DDBJ whole genome shotgun (WGS) entry which is preliminary data.</text>
</comment>
<feature type="region of interest" description="Disordered" evidence="1">
    <location>
        <begin position="230"/>
        <end position="263"/>
    </location>
</feature>
<dbReference type="GeneID" id="92035501"/>
<proteinExistence type="predicted"/>
<evidence type="ECO:0000313" key="3">
    <source>
        <dbReference type="Proteomes" id="UP001360953"/>
    </source>
</evidence>
<feature type="compositionally biased region" description="Low complexity" evidence="1">
    <location>
        <begin position="247"/>
        <end position="258"/>
    </location>
</feature>
<dbReference type="RefSeq" id="XP_066651676.1">
    <property type="nucleotide sequence ID" value="XM_066802595.1"/>
</dbReference>
<keyword evidence="3" id="KW-1185">Reference proteome</keyword>
<evidence type="ECO:0000313" key="2">
    <source>
        <dbReference type="EMBL" id="KAK7532006.1"/>
    </source>
</evidence>
<evidence type="ECO:0000256" key="1">
    <source>
        <dbReference type="SAM" id="MobiDB-lite"/>
    </source>
</evidence>
<organism evidence="2 3">
    <name type="scientific">Phyllosticta citribraziliensis</name>
    <dbReference type="NCBI Taxonomy" id="989973"/>
    <lineage>
        <taxon>Eukaryota</taxon>
        <taxon>Fungi</taxon>
        <taxon>Dikarya</taxon>
        <taxon>Ascomycota</taxon>
        <taxon>Pezizomycotina</taxon>
        <taxon>Dothideomycetes</taxon>
        <taxon>Dothideomycetes incertae sedis</taxon>
        <taxon>Botryosphaeriales</taxon>
        <taxon>Phyllostictaceae</taxon>
        <taxon>Phyllosticta</taxon>
    </lineage>
</organism>
<accession>A0ABR1LC23</accession>